<dbReference type="Gene3D" id="3.65.10.10">
    <property type="entry name" value="Enolpyruvate transferase domain"/>
    <property type="match status" value="2"/>
</dbReference>
<dbReference type="CDD" id="cd01556">
    <property type="entry name" value="EPSP_synthase"/>
    <property type="match status" value="1"/>
</dbReference>
<feature type="binding site" evidence="9">
    <location>
        <position position="167"/>
    </location>
    <ligand>
        <name>3-phosphoshikimate</name>
        <dbReference type="ChEBI" id="CHEBI:145989"/>
    </ligand>
</feature>
<feature type="binding site" evidence="9">
    <location>
        <position position="169"/>
    </location>
    <ligand>
        <name>3-phosphoshikimate</name>
        <dbReference type="ChEBI" id="CHEBI:145989"/>
    </ligand>
</feature>
<comment type="pathway">
    <text evidence="2 9">Metabolic intermediate biosynthesis; chorismate biosynthesis; chorismate from D-erythrose 4-phosphate and phosphoenolpyruvate: step 6/7.</text>
</comment>
<feature type="binding site" evidence="9">
    <location>
        <position position="25"/>
    </location>
    <ligand>
        <name>3-phosphoshikimate</name>
        <dbReference type="ChEBI" id="CHEBI:145989"/>
    </ligand>
</feature>
<feature type="binding site" evidence="9">
    <location>
        <position position="169"/>
    </location>
    <ligand>
        <name>phosphoenolpyruvate</name>
        <dbReference type="ChEBI" id="CHEBI:58702"/>
    </ligand>
</feature>
<evidence type="ECO:0000313" key="11">
    <source>
        <dbReference type="EMBL" id="QIH78501.1"/>
    </source>
</evidence>
<dbReference type="GO" id="GO:0009073">
    <property type="term" value="P:aromatic amino acid family biosynthetic process"/>
    <property type="evidence" value="ECO:0007669"/>
    <property type="project" value="UniProtKB-KW"/>
</dbReference>
<evidence type="ECO:0000256" key="8">
    <source>
        <dbReference type="ARBA" id="ARBA00044633"/>
    </source>
</evidence>
<dbReference type="EMBL" id="CP047363">
    <property type="protein sequence ID" value="QIH78501.1"/>
    <property type="molecule type" value="Genomic_DNA"/>
</dbReference>
<comment type="catalytic activity">
    <reaction evidence="8">
        <text>3-phosphoshikimate + phosphoenolpyruvate = 5-O-(1-carboxyvinyl)-3-phosphoshikimate + phosphate</text>
        <dbReference type="Rhea" id="RHEA:21256"/>
        <dbReference type="ChEBI" id="CHEBI:43474"/>
        <dbReference type="ChEBI" id="CHEBI:57701"/>
        <dbReference type="ChEBI" id="CHEBI:58702"/>
        <dbReference type="ChEBI" id="CHEBI:145989"/>
        <dbReference type="EC" id="2.5.1.19"/>
    </reaction>
    <physiologicalReaction direction="left-to-right" evidence="8">
        <dbReference type="Rhea" id="RHEA:21257"/>
    </physiologicalReaction>
</comment>
<comment type="subcellular location">
    <subcellularLocation>
        <location evidence="9">Cytoplasm</location>
    </subcellularLocation>
</comment>
<dbReference type="Pfam" id="PF00275">
    <property type="entry name" value="EPSP_synthase"/>
    <property type="match status" value="1"/>
</dbReference>
<gene>
    <name evidence="9 11" type="primary">aroA</name>
    <name evidence="11" type="ORF">GTN30_07420</name>
</gene>
<dbReference type="Proteomes" id="UP000501122">
    <property type="component" value="Chromosome"/>
</dbReference>
<dbReference type="PANTHER" id="PTHR21090:SF5">
    <property type="entry name" value="PENTAFUNCTIONAL AROM POLYPEPTIDE"/>
    <property type="match status" value="1"/>
</dbReference>
<feature type="binding site" evidence="9">
    <location>
        <position position="20"/>
    </location>
    <ligand>
        <name>phosphoenolpyruvate</name>
        <dbReference type="ChEBI" id="CHEBI:58702"/>
    </ligand>
</feature>
<dbReference type="GO" id="GO:0005737">
    <property type="term" value="C:cytoplasm"/>
    <property type="evidence" value="ECO:0007669"/>
    <property type="project" value="UniProtKB-SubCell"/>
</dbReference>
<proteinExistence type="inferred from homology"/>
<evidence type="ECO:0000256" key="4">
    <source>
        <dbReference type="ARBA" id="ARBA00022490"/>
    </source>
</evidence>
<dbReference type="SUPFAM" id="SSF55205">
    <property type="entry name" value="EPT/RTPC-like"/>
    <property type="match status" value="1"/>
</dbReference>
<feature type="binding site" evidence="9">
    <location>
        <position position="392"/>
    </location>
    <ligand>
        <name>phosphoenolpyruvate</name>
        <dbReference type="ChEBI" id="CHEBI:58702"/>
    </ligand>
</feature>
<feature type="active site" description="Proton acceptor" evidence="9">
    <location>
        <position position="317"/>
    </location>
</feature>
<evidence type="ECO:0000313" key="12">
    <source>
        <dbReference type="Proteomes" id="UP000501122"/>
    </source>
</evidence>
<dbReference type="InterPro" id="IPR023193">
    <property type="entry name" value="EPSP_synthase_CS"/>
</dbReference>
<comment type="similarity">
    <text evidence="3 9">Belongs to the EPSP synthase family.</text>
</comment>
<protein>
    <recommendedName>
        <fullName evidence="9">3-phosphoshikimate 1-carboxyvinyltransferase</fullName>
        <ecNumber evidence="9">2.5.1.19</ecNumber>
    </recommendedName>
    <alternativeName>
        <fullName evidence="9">5-enolpyruvylshikimate-3-phosphate synthase</fullName>
        <shortName evidence="9">EPSP synthase</shortName>
        <shortName evidence="9">EPSPS</shortName>
    </alternativeName>
</protein>
<feature type="binding site" evidence="9">
    <location>
        <position position="21"/>
    </location>
    <ligand>
        <name>3-phosphoshikimate</name>
        <dbReference type="ChEBI" id="CHEBI:145989"/>
    </ligand>
</feature>
<feature type="binding site" evidence="9">
    <location>
        <position position="120"/>
    </location>
    <ligand>
        <name>phosphoenolpyruvate</name>
        <dbReference type="ChEBI" id="CHEBI:58702"/>
    </ligand>
</feature>
<comment type="caution">
    <text evidence="9">Lacks conserved residue(s) required for the propagation of feature annotation.</text>
</comment>
<dbReference type="PIRSF" id="PIRSF000505">
    <property type="entry name" value="EPSPS"/>
    <property type="match status" value="1"/>
</dbReference>
<comment type="function">
    <text evidence="1 9">Catalyzes the transfer of the enolpyruvyl moiety of phosphoenolpyruvate (PEP) to the 5-hydroxyl of shikimate-3-phosphate (S3P) to produce enolpyruvyl shikimate-3-phosphate and inorganic phosphate.</text>
</comment>
<dbReference type="EC" id="2.5.1.19" evidence="9"/>
<name>A0AAE6X139_9STAP</name>
<accession>A0AAE6X139</accession>
<keyword evidence="5 9" id="KW-0028">Amino-acid biosynthesis</keyword>
<evidence type="ECO:0000256" key="1">
    <source>
        <dbReference type="ARBA" id="ARBA00002174"/>
    </source>
</evidence>
<feature type="binding site" evidence="9">
    <location>
        <position position="92"/>
    </location>
    <ligand>
        <name>phosphoenolpyruvate</name>
        <dbReference type="ChEBI" id="CHEBI:58702"/>
    </ligand>
</feature>
<dbReference type="PANTHER" id="PTHR21090">
    <property type="entry name" value="AROM/DEHYDROQUINATE SYNTHASE"/>
    <property type="match status" value="1"/>
</dbReference>
<dbReference type="GO" id="GO:0009423">
    <property type="term" value="P:chorismate biosynthetic process"/>
    <property type="evidence" value="ECO:0007669"/>
    <property type="project" value="UniProtKB-UniRule"/>
</dbReference>
<dbReference type="GO" id="GO:0003866">
    <property type="term" value="F:3-phosphoshikimate 1-carboxyvinyltransferase activity"/>
    <property type="evidence" value="ECO:0007669"/>
    <property type="project" value="UniProtKB-UniRule"/>
</dbReference>
<feature type="domain" description="Enolpyruvate transferase" evidence="10">
    <location>
        <begin position="7"/>
        <end position="426"/>
    </location>
</feature>
<dbReference type="PROSITE" id="PS00104">
    <property type="entry name" value="EPSP_SYNTHASE_1"/>
    <property type="match status" value="1"/>
</dbReference>
<dbReference type="FunFam" id="3.65.10.10:FF:000006">
    <property type="entry name" value="3-phosphoshikimate 1-carboxyvinyltransferase"/>
    <property type="match status" value="1"/>
</dbReference>
<comment type="subunit">
    <text evidence="9">Monomer.</text>
</comment>
<dbReference type="InterPro" id="IPR001986">
    <property type="entry name" value="Enolpyruvate_Tfrase_dom"/>
</dbReference>
<evidence type="ECO:0000256" key="9">
    <source>
        <dbReference type="HAMAP-Rule" id="MF_00210"/>
    </source>
</evidence>
<evidence type="ECO:0000259" key="10">
    <source>
        <dbReference type="Pfam" id="PF00275"/>
    </source>
</evidence>
<feature type="binding site" evidence="9">
    <location>
        <position position="348"/>
    </location>
    <ligand>
        <name>phosphoenolpyruvate</name>
        <dbReference type="ChEBI" id="CHEBI:58702"/>
    </ligand>
</feature>
<keyword evidence="6 9" id="KW-0808">Transferase</keyword>
<keyword evidence="4 9" id="KW-0963">Cytoplasm</keyword>
<evidence type="ECO:0000256" key="3">
    <source>
        <dbReference type="ARBA" id="ARBA00009948"/>
    </source>
</evidence>
<dbReference type="HAMAP" id="MF_00210">
    <property type="entry name" value="EPSP_synth"/>
    <property type="match status" value="1"/>
</dbReference>
<evidence type="ECO:0000256" key="2">
    <source>
        <dbReference type="ARBA" id="ARBA00004811"/>
    </source>
</evidence>
<feature type="binding site" evidence="9">
    <location>
        <position position="344"/>
    </location>
    <ligand>
        <name>3-phosphoshikimate</name>
        <dbReference type="ChEBI" id="CHEBI:145989"/>
    </ligand>
</feature>
<sequence>MVKLKYNGPLTGEVSVPGDKSITHRAIMLASLNKGKTMISKPLLGEDCISTINIFRKLGVNISIEEHSVTVDSPGYEQFREPDEILYTGNSGTTTRLLCGLLAGLPFKTVLDGDASIRQRPMGRVIEPLRQMGVNIKGRDNQFTPIIINDGDISKVQGIDYMMPVKSAQVKSAILFAGLYAEREVRITEQDISRNHTELMFKESDINIDVDDKTIILKPNGIHNLKMKDIYIPGDISSAAFFIVAALIIPGSKITLHNVGTNVTRSGILEVVKMMGGNIQVIDKAQHTEHISDIIVSYTKDLRAINIEGSLIPKLIDEIPVIALLLAHAQGVSEIRDAEELKVKETNRIDTVVTELNALGYKIAPATDGMIVYGKVKSERTRHTFDSYGDHRIGMMLAVAALLETEEIEINQFEAVNISYPNFIEHIKQLKGEL</sequence>
<feature type="binding site" evidence="9">
    <location>
        <position position="317"/>
    </location>
    <ligand>
        <name>3-phosphoshikimate</name>
        <dbReference type="ChEBI" id="CHEBI:145989"/>
    </ligand>
</feature>
<evidence type="ECO:0000256" key="5">
    <source>
        <dbReference type="ARBA" id="ARBA00022605"/>
    </source>
</evidence>
<dbReference type="FunFam" id="3.65.10.10:FF:000005">
    <property type="entry name" value="3-phosphoshikimate 1-carboxyvinyltransferase"/>
    <property type="match status" value="1"/>
</dbReference>
<dbReference type="InterPro" id="IPR013792">
    <property type="entry name" value="RNA3'P_cycl/enolpyr_Trfase_a/b"/>
</dbReference>
<evidence type="ECO:0000256" key="7">
    <source>
        <dbReference type="ARBA" id="ARBA00023141"/>
    </source>
</evidence>
<keyword evidence="7 9" id="KW-0057">Aromatic amino acid biosynthesis</keyword>
<evidence type="ECO:0000256" key="6">
    <source>
        <dbReference type="ARBA" id="ARBA00022679"/>
    </source>
</evidence>
<organism evidence="11 12">
    <name type="scientific">Macrococcoides canis</name>
    <dbReference type="NCBI Taxonomy" id="1855823"/>
    <lineage>
        <taxon>Bacteria</taxon>
        <taxon>Bacillati</taxon>
        <taxon>Bacillota</taxon>
        <taxon>Bacilli</taxon>
        <taxon>Bacillales</taxon>
        <taxon>Staphylococcaceae</taxon>
        <taxon>Macrococcoides</taxon>
    </lineage>
</organism>
<dbReference type="NCBIfam" id="TIGR01356">
    <property type="entry name" value="aroA"/>
    <property type="match status" value="1"/>
</dbReference>
<dbReference type="InterPro" id="IPR006264">
    <property type="entry name" value="EPSP_synthase"/>
</dbReference>
<dbReference type="AlphaFoldDB" id="A0AAE6X139"/>
<feature type="binding site" evidence="9">
    <location>
        <position position="20"/>
    </location>
    <ligand>
        <name>3-phosphoshikimate</name>
        <dbReference type="ChEBI" id="CHEBI:145989"/>
    </ligand>
</feature>
<dbReference type="PROSITE" id="PS00885">
    <property type="entry name" value="EPSP_SYNTHASE_2"/>
    <property type="match status" value="1"/>
</dbReference>
<dbReference type="InterPro" id="IPR036968">
    <property type="entry name" value="Enolpyruvate_Tfrase_sf"/>
</dbReference>
<reference evidence="11" key="1">
    <citation type="journal article" date="2020" name="Antimicrob. Agents Chemother.">
        <title>The novel macrolide resistance genes mef(D), msr(F) and msr(H) are present on resistance islands in Macrococcus canis, Macrococcus caseolyticus and Staphylococcus aureus.</title>
        <authorList>
            <person name="Schwendener S."/>
            <person name="Dona V."/>
            <person name="Perreten V."/>
        </authorList>
    </citation>
    <scope>NUCLEOTIDE SEQUENCE</scope>
    <source>
        <strain evidence="11">Epi0076A</strain>
    </source>
</reference>
<dbReference type="GO" id="GO:0008652">
    <property type="term" value="P:amino acid biosynthetic process"/>
    <property type="evidence" value="ECO:0007669"/>
    <property type="project" value="UniProtKB-KW"/>
</dbReference>